<reference evidence="1 2" key="1">
    <citation type="submission" date="2019-09" db="EMBL/GenBank/DDBJ databases">
        <title>Isolation and complete genome sequencing of Methylocystis species.</title>
        <authorList>
            <person name="Rumah B.L."/>
            <person name="Stead C.E."/>
            <person name="Stevens B.C."/>
            <person name="Minton N.P."/>
            <person name="Grosse-Honebrink A."/>
            <person name="Zhang Y."/>
        </authorList>
    </citation>
    <scope>NUCLEOTIDE SEQUENCE [LARGE SCALE GENOMIC DNA]</scope>
    <source>
        <strain evidence="1 2">BRCS2</strain>
    </source>
</reference>
<keyword evidence="2" id="KW-1185">Reference proteome</keyword>
<protein>
    <submittedName>
        <fullName evidence="1">Uncharacterized protein</fullName>
    </submittedName>
</protein>
<dbReference type="KEGG" id="mpar:F7D14_10955"/>
<name>A0A6B8M8I4_9HYPH</name>
<accession>A0A6B8M8I4</accession>
<gene>
    <name evidence="1" type="ORF">F7D14_10955</name>
</gene>
<evidence type="ECO:0000313" key="2">
    <source>
        <dbReference type="Proteomes" id="UP000422569"/>
    </source>
</evidence>
<organism evidence="1 2">
    <name type="scientific">Methylocystis parvus</name>
    <dbReference type="NCBI Taxonomy" id="134"/>
    <lineage>
        <taxon>Bacteria</taxon>
        <taxon>Pseudomonadati</taxon>
        <taxon>Pseudomonadota</taxon>
        <taxon>Alphaproteobacteria</taxon>
        <taxon>Hyphomicrobiales</taxon>
        <taxon>Methylocystaceae</taxon>
        <taxon>Methylocystis</taxon>
    </lineage>
</organism>
<dbReference type="Proteomes" id="UP000422569">
    <property type="component" value="Chromosome"/>
</dbReference>
<dbReference type="EMBL" id="CP044331">
    <property type="protein sequence ID" value="QGM97939.1"/>
    <property type="molecule type" value="Genomic_DNA"/>
</dbReference>
<dbReference type="AlphaFoldDB" id="A0A6B8M8I4"/>
<proteinExistence type="predicted"/>
<sequence>MRSLDDVGQGKAVGYLPLATLKNVLRISADKIRESCEARGLNVKIFDEDSSCIKSGAIFVYDTGLVRGIIDRFDQDILARGWSGDVESIIERIAIEWYCENDPAMPFIKALYGE</sequence>
<evidence type="ECO:0000313" key="1">
    <source>
        <dbReference type="EMBL" id="QGM97939.1"/>
    </source>
</evidence>
<dbReference type="RefSeq" id="WP_154419913.1">
    <property type="nucleotide sequence ID" value="NZ_CP044331.1"/>
</dbReference>